<sequence>MSRCAYSAIVLRYVHDLVSGEFVNVGLLLFCRERKFVSFAVLPRTKRVLQFFPGSEARTIKSALGAAQVSARGLSGLFGNISADVEADRALVEASHRIVPLDDSALQWSPVTLGLTSDPQETFERLFDRLVLRYEEDQPKAKRTDEQVWRSFSKVLEKRNVSALIREHEVEAKLETIKFKHALKNGKWHLLEPVSFDLATPESVTDKAKKLLGEMTLLRDRQQDFRLYFLVGKPSSLEVMEAYDRALRILGEVPIESTVYLESEAEKFATDLSMVAQTH</sequence>
<comment type="caution">
    <text evidence="1">The sequence shown here is derived from an EMBL/GenBank/DDBJ whole genome shotgun (WGS) entry which is preliminary data.</text>
</comment>
<dbReference type="Pfam" id="PF11236">
    <property type="entry name" value="DUF3037"/>
    <property type="match status" value="1"/>
</dbReference>
<accession>A0A199NY61</accession>
<protein>
    <recommendedName>
        <fullName evidence="3">DUF3037 domain-containing protein</fullName>
    </recommendedName>
</protein>
<evidence type="ECO:0000313" key="2">
    <source>
        <dbReference type="Proteomes" id="UP000093858"/>
    </source>
</evidence>
<dbReference type="InterPro" id="IPR021398">
    <property type="entry name" value="DUF3037"/>
</dbReference>
<dbReference type="AlphaFoldDB" id="A0A199NY61"/>
<evidence type="ECO:0008006" key="3">
    <source>
        <dbReference type="Google" id="ProtNLM"/>
    </source>
</evidence>
<evidence type="ECO:0000313" key="1">
    <source>
        <dbReference type="EMBL" id="OAX53720.1"/>
    </source>
</evidence>
<gene>
    <name evidence="1" type="ORF">A6R73_06150</name>
</gene>
<dbReference type="EMBL" id="LWSU01000262">
    <property type="protein sequence ID" value="OAX53720.1"/>
    <property type="molecule type" value="Genomic_DNA"/>
</dbReference>
<dbReference type="RefSeq" id="WP_064541851.1">
    <property type="nucleotide sequence ID" value="NZ_LWSU01000262.1"/>
</dbReference>
<reference evidence="1 2" key="1">
    <citation type="submission" date="2016-04" db="EMBL/GenBank/DDBJ databases">
        <title>Xanthomonas translucens phylogeny.</title>
        <authorList>
            <person name="Langlois P."/>
        </authorList>
    </citation>
    <scope>NUCLEOTIDE SEQUENCE [LARGE SCALE GENOMIC DNA]</scope>
    <source>
        <strain evidence="1 2">B99</strain>
    </source>
</reference>
<name>A0A199NY61_9XANT</name>
<organism evidence="1 2">
    <name type="scientific">Xanthomonas graminis pv. poae</name>
    <dbReference type="NCBI Taxonomy" id="227946"/>
    <lineage>
        <taxon>Bacteria</taxon>
        <taxon>Pseudomonadati</taxon>
        <taxon>Pseudomonadota</taxon>
        <taxon>Gammaproteobacteria</taxon>
        <taxon>Lysobacterales</taxon>
        <taxon>Lysobacteraceae</taxon>
        <taxon>Xanthomonas</taxon>
        <taxon>Xanthomonas translucens group</taxon>
        <taxon>Xanthomonas graminis</taxon>
    </lineage>
</organism>
<dbReference type="Proteomes" id="UP000093858">
    <property type="component" value="Unassembled WGS sequence"/>
</dbReference>
<proteinExistence type="predicted"/>